<dbReference type="Proteomes" id="UP001274896">
    <property type="component" value="Unassembled WGS sequence"/>
</dbReference>
<comment type="similarity">
    <text evidence="1">Belongs to the C19orf12 family.</text>
</comment>
<dbReference type="Pfam" id="PF20721">
    <property type="entry name" value="C19orf12"/>
    <property type="match status" value="1"/>
</dbReference>
<reference evidence="2" key="1">
    <citation type="submission" date="2023-06" db="EMBL/GenBank/DDBJ databases">
        <title>Male Hemibagrus guttatus genome.</title>
        <authorList>
            <person name="Bian C."/>
        </authorList>
    </citation>
    <scope>NUCLEOTIDE SEQUENCE</scope>
    <source>
        <strain evidence="2">Male_cb2023</strain>
        <tissue evidence="2">Muscle</tissue>
    </source>
</reference>
<dbReference type="AlphaFoldDB" id="A0AAE0PYB3"/>
<comment type="caution">
    <text evidence="2">The sequence shown here is derived from an EMBL/GenBank/DDBJ whole genome shotgun (WGS) entry which is preliminary data.</text>
</comment>
<feature type="non-terminal residue" evidence="2">
    <location>
        <position position="172"/>
    </location>
</feature>
<proteinExistence type="inferred from homology"/>
<keyword evidence="3" id="KW-1185">Reference proteome</keyword>
<sequence>TIIKRHAHTHTHTHAHCLRQFFISAIRLRSSMEQKINDVVQMCCEVSASRKMKAAVKGSLKGGALAGGGAVFGGLLAGPAGIAVGAAVGGLMGAWMTSGQFKPVPQILMELPAQEKQKLYSEISVILGSLDWTDITQLMFTVRGNNTLLQRVEAGIQSFVNKTLGASVEYGD</sequence>
<dbReference type="InterPro" id="IPR033369">
    <property type="entry name" value="C19orf12"/>
</dbReference>
<dbReference type="PANTHER" id="PTHR31493:SF1">
    <property type="entry name" value="PROTEIN C19ORF12"/>
    <property type="match status" value="1"/>
</dbReference>
<accession>A0AAE0PYB3</accession>
<evidence type="ECO:0000256" key="1">
    <source>
        <dbReference type="ARBA" id="ARBA00029457"/>
    </source>
</evidence>
<evidence type="ECO:0000313" key="2">
    <source>
        <dbReference type="EMBL" id="KAK3510229.1"/>
    </source>
</evidence>
<dbReference type="EMBL" id="JAUCMX010000026">
    <property type="protein sequence ID" value="KAK3510229.1"/>
    <property type="molecule type" value="Genomic_DNA"/>
</dbReference>
<protein>
    <submittedName>
        <fullName evidence="2">Uncharacterized protein</fullName>
    </submittedName>
</protein>
<organism evidence="2 3">
    <name type="scientific">Hemibagrus guttatus</name>
    <dbReference type="NCBI Taxonomy" id="175788"/>
    <lineage>
        <taxon>Eukaryota</taxon>
        <taxon>Metazoa</taxon>
        <taxon>Chordata</taxon>
        <taxon>Craniata</taxon>
        <taxon>Vertebrata</taxon>
        <taxon>Euteleostomi</taxon>
        <taxon>Actinopterygii</taxon>
        <taxon>Neopterygii</taxon>
        <taxon>Teleostei</taxon>
        <taxon>Ostariophysi</taxon>
        <taxon>Siluriformes</taxon>
        <taxon>Bagridae</taxon>
        <taxon>Hemibagrus</taxon>
    </lineage>
</organism>
<evidence type="ECO:0000313" key="3">
    <source>
        <dbReference type="Proteomes" id="UP001274896"/>
    </source>
</evidence>
<gene>
    <name evidence="2" type="ORF">QTP70_030454</name>
</gene>
<dbReference type="PANTHER" id="PTHR31493">
    <property type="entry name" value="NAZO FAMILY MEMBER"/>
    <property type="match status" value="1"/>
</dbReference>
<name>A0AAE0PYB3_9TELE</name>